<reference evidence="1" key="1">
    <citation type="submission" date="2021-12" db="EMBL/GenBank/DDBJ databases">
        <authorList>
            <person name="King R."/>
        </authorList>
    </citation>
    <scope>NUCLEOTIDE SEQUENCE</scope>
</reference>
<dbReference type="OrthoDB" id="6159421at2759"/>
<protein>
    <submittedName>
        <fullName evidence="1">Uncharacterized protein</fullName>
    </submittedName>
</protein>
<evidence type="ECO:0000313" key="2">
    <source>
        <dbReference type="Proteomes" id="UP001153714"/>
    </source>
</evidence>
<gene>
    <name evidence="1" type="ORF">DIATSA_LOCUS8372</name>
</gene>
<proteinExistence type="predicted"/>
<dbReference type="PANTHER" id="PTHR37162:SF1">
    <property type="entry name" value="BED-TYPE DOMAIN-CONTAINING PROTEIN"/>
    <property type="match status" value="1"/>
</dbReference>
<evidence type="ECO:0000313" key="1">
    <source>
        <dbReference type="EMBL" id="CAG9790711.1"/>
    </source>
</evidence>
<dbReference type="AlphaFoldDB" id="A0A9N9R6N9"/>
<dbReference type="EMBL" id="OU893354">
    <property type="protein sequence ID" value="CAG9790711.1"/>
    <property type="molecule type" value="Genomic_DNA"/>
</dbReference>
<organism evidence="1 2">
    <name type="scientific">Diatraea saccharalis</name>
    <name type="common">sugarcane borer</name>
    <dbReference type="NCBI Taxonomy" id="40085"/>
    <lineage>
        <taxon>Eukaryota</taxon>
        <taxon>Metazoa</taxon>
        <taxon>Ecdysozoa</taxon>
        <taxon>Arthropoda</taxon>
        <taxon>Hexapoda</taxon>
        <taxon>Insecta</taxon>
        <taxon>Pterygota</taxon>
        <taxon>Neoptera</taxon>
        <taxon>Endopterygota</taxon>
        <taxon>Lepidoptera</taxon>
        <taxon>Glossata</taxon>
        <taxon>Ditrysia</taxon>
        <taxon>Pyraloidea</taxon>
        <taxon>Crambidae</taxon>
        <taxon>Crambinae</taxon>
        <taxon>Diatraea</taxon>
    </lineage>
</organism>
<dbReference type="PANTHER" id="PTHR37162">
    <property type="entry name" value="HAT FAMILY DIMERISATION DOMAINCONTAINING PROTEIN-RELATED"/>
    <property type="match status" value="1"/>
</dbReference>
<keyword evidence="2" id="KW-1185">Reference proteome</keyword>
<dbReference type="Proteomes" id="UP001153714">
    <property type="component" value="Chromosome 23"/>
</dbReference>
<name>A0A9N9R6N9_9NEOP</name>
<accession>A0A9N9R6N9</accession>
<reference evidence="1" key="2">
    <citation type="submission" date="2022-10" db="EMBL/GenBank/DDBJ databases">
        <authorList>
            <consortium name="ENA_rothamsted_submissions"/>
            <consortium name="culmorum"/>
            <person name="King R."/>
        </authorList>
    </citation>
    <scope>NUCLEOTIDE SEQUENCE</scope>
</reference>
<sequence length="137" mass="16721">MSVKVLCSSKKCKSDLQRSFGYFAHSSRRQREFKDFQNFFNSENHKILQHSEIRWLSLHACINRIIEQWDPLKLYFQRQYLKDKNISAEFLSQNFEDDIIKLYFYALDYIIPIPKMNVIFQGDFFTVQTINICWYYF</sequence>